<dbReference type="Proteomes" id="UP000091956">
    <property type="component" value="Unassembled WGS sequence"/>
</dbReference>
<gene>
    <name evidence="3" type="ORF">VE01_00661</name>
</gene>
<dbReference type="EMBL" id="KV460207">
    <property type="protein sequence ID" value="OBU01182.2"/>
    <property type="molecule type" value="Genomic_DNA"/>
</dbReference>
<keyword evidence="4" id="KW-1185">Reference proteome</keyword>
<evidence type="ECO:0000256" key="2">
    <source>
        <dbReference type="SAM" id="SignalP"/>
    </source>
</evidence>
<feature type="region of interest" description="Disordered" evidence="1">
    <location>
        <begin position="164"/>
        <end position="186"/>
    </location>
</feature>
<proteinExistence type="predicted"/>
<evidence type="ECO:0000256" key="1">
    <source>
        <dbReference type="SAM" id="MobiDB-lite"/>
    </source>
</evidence>
<feature type="chain" id="PRO_5015150837" evidence="2">
    <location>
        <begin position="32"/>
        <end position="186"/>
    </location>
</feature>
<reference evidence="4" key="2">
    <citation type="journal article" date="2018" name="Nat. Commun.">
        <title>Extreme sensitivity to ultraviolet light in the fungal pathogen causing white-nose syndrome of bats.</title>
        <authorList>
            <person name="Palmer J.M."/>
            <person name="Drees K.P."/>
            <person name="Foster J.T."/>
            <person name="Lindner D.L."/>
        </authorList>
    </citation>
    <scope>NUCLEOTIDE SEQUENCE [LARGE SCALE GENOMIC DNA]</scope>
    <source>
        <strain evidence="4">UAMH 10579</strain>
    </source>
</reference>
<dbReference type="AlphaFoldDB" id="A0A2P2SWJ6"/>
<name>A0A2P2SWJ6_9PEZI</name>
<feature type="signal peptide" evidence="2">
    <location>
        <begin position="1"/>
        <end position="31"/>
    </location>
</feature>
<evidence type="ECO:0000313" key="4">
    <source>
        <dbReference type="Proteomes" id="UP000091956"/>
    </source>
</evidence>
<sequence>MMSPFSVFRISLLTWMHWAILLGSLIEKTWGSPMNTSSRLAARGLFGPANCNSQEFLSLMASLNDAEDMLKVTIDRTADLYNWLNTRPSSFSGRNSLQLSTLRTFEAIFGEVYYGSTNPQGNSAGLARIKKVGNTATGLVSQFDDLLSLKVDIFCDDSWLLDTDPQGNPPNRDKGNFQYFNPHENT</sequence>
<dbReference type="GeneID" id="28834047"/>
<protein>
    <submittedName>
        <fullName evidence="3">Uncharacterized protein</fullName>
    </submittedName>
</protein>
<organism evidence="3 4">
    <name type="scientific">Pseudogymnoascus verrucosus</name>
    <dbReference type="NCBI Taxonomy" id="342668"/>
    <lineage>
        <taxon>Eukaryota</taxon>
        <taxon>Fungi</taxon>
        <taxon>Dikarya</taxon>
        <taxon>Ascomycota</taxon>
        <taxon>Pezizomycotina</taxon>
        <taxon>Leotiomycetes</taxon>
        <taxon>Thelebolales</taxon>
        <taxon>Thelebolaceae</taxon>
        <taxon>Pseudogymnoascus</taxon>
    </lineage>
</organism>
<evidence type="ECO:0000313" key="3">
    <source>
        <dbReference type="EMBL" id="OBU01182.2"/>
    </source>
</evidence>
<accession>A0A2P2SWJ6</accession>
<reference evidence="3 4" key="1">
    <citation type="submission" date="2016-03" db="EMBL/GenBank/DDBJ databases">
        <title>Comparative genomics of Pseudogymnoascus destructans, the fungus causing white-nose syndrome of bats.</title>
        <authorList>
            <person name="Palmer J.M."/>
            <person name="Drees K.P."/>
            <person name="Foster J.T."/>
            <person name="Lindner D.L."/>
        </authorList>
    </citation>
    <scope>NUCLEOTIDE SEQUENCE [LARGE SCALE GENOMIC DNA]</scope>
    <source>
        <strain evidence="3 4">UAMH 10579</strain>
    </source>
</reference>
<dbReference type="RefSeq" id="XP_018134914.2">
    <property type="nucleotide sequence ID" value="XM_018270189.2"/>
</dbReference>
<keyword evidence="2" id="KW-0732">Signal</keyword>